<keyword evidence="2" id="KW-0560">Oxidoreductase</keyword>
<accession>A0A1H4HTJ3</accession>
<evidence type="ECO:0000259" key="1">
    <source>
        <dbReference type="Pfam" id="PF14759"/>
    </source>
</evidence>
<reference evidence="3" key="1">
    <citation type="submission" date="2016-10" db="EMBL/GenBank/DDBJ databases">
        <authorList>
            <person name="Varghese N."/>
            <person name="Submissions S."/>
        </authorList>
    </citation>
    <scope>NUCLEOTIDE SEQUENCE [LARGE SCALE GENOMIC DNA]</scope>
    <source>
        <strain evidence="3">LMG 24000</strain>
    </source>
</reference>
<dbReference type="Pfam" id="PF14759">
    <property type="entry name" value="Reductase_C"/>
    <property type="match status" value="1"/>
</dbReference>
<dbReference type="AlphaFoldDB" id="A0A1H4HTJ3"/>
<dbReference type="STRING" id="83784.SAMN05192564_1194"/>
<dbReference type="InterPro" id="IPR016156">
    <property type="entry name" value="FAD/NAD-linked_Rdtase_dimer_sf"/>
</dbReference>
<gene>
    <name evidence="2" type="ORF">SAMN05192564_1194</name>
</gene>
<dbReference type="EMBL" id="FNRQ01000019">
    <property type="protein sequence ID" value="SEB25147.1"/>
    <property type="molecule type" value="Genomic_DNA"/>
</dbReference>
<evidence type="ECO:0000313" key="2">
    <source>
        <dbReference type="EMBL" id="SEB25147.1"/>
    </source>
</evidence>
<evidence type="ECO:0000313" key="3">
    <source>
        <dbReference type="Proteomes" id="UP000198638"/>
    </source>
</evidence>
<sequence>MSPPEYDRASKSFSIACLRDGVLVALGAVNATRDFVHGKMAIGKGVKPDRGALADAGVALNSFNQEGAC</sequence>
<keyword evidence="3" id="KW-1185">Reference proteome</keyword>
<name>A0A1H4HTJ3_9BURK</name>
<dbReference type="Gene3D" id="3.30.390.30">
    <property type="match status" value="1"/>
</dbReference>
<dbReference type="RefSeq" id="WP_176954262.1">
    <property type="nucleotide sequence ID" value="NZ_FNRQ01000019.1"/>
</dbReference>
<protein>
    <submittedName>
        <fullName evidence="2">3-phenylpropionate/trans-cinnamate dioxygenase ferredoxin reductase subunit</fullName>
    </submittedName>
</protein>
<proteinExistence type="predicted"/>
<keyword evidence="2" id="KW-0223">Dioxygenase</keyword>
<dbReference type="Proteomes" id="UP000198638">
    <property type="component" value="Unassembled WGS sequence"/>
</dbReference>
<organism evidence="2 3">
    <name type="scientific">Paraburkholderia sartisoli</name>
    <dbReference type="NCBI Taxonomy" id="83784"/>
    <lineage>
        <taxon>Bacteria</taxon>
        <taxon>Pseudomonadati</taxon>
        <taxon>Pseudomonadota</taxon>
        <taxon>Betaproteobacteria</taxon>
        <taxon>Burkholderiales</taxon>
        <taxon>Burkholderiaceae</taxon>
        <taxon>Paraburkholderia</taxon>
    </lineage>
</organism>
<dbReference type="SUPFAM" id="SSF55424">
    <property type="entry name" value="FAD/NAD-linked reductases, dimerisation (C-terminal) domain"/>
    <property type="match status" value="1"/>
</dbReference>
<feature type="domain" description="Reductase C-terminal" evidence="1">
    <location>
        <begin position="8"/>
        <end position="62"/>
    </location>
</feature>
<dbReference type="InterPro" id="IPR028202">
    <property type="entry name" value="Reductase_C"/>
</dbReference>
<dbReference type="GO" id="GO:0051213">
    <property type="term" value="F:dioxygenase activity"/>
    <property type="evidence" value="ECO:0007669"/>
    <property type="project" value="UniProtKB-KW"/>
</dbReference>